<keyword evidence="1" id="KW-0238">DNA-binding</keyword>
<dbReference type="GO" id="GO:0003677">
    <property type="term" value="F:DNA binding"/>
    <property type="evidence" value="ECO:0007669"/>
    <property type="project" value="UniProtKB-KW"/>
</dbReference>
<keyword evidence="2" id="KW-0233">DNA recombination</keyword>
<evidence type="ECO:0000313" key="6">
    <source>
        <dbReference type="EMBL" id="CAB4935990.1"/>
    </source>
</evidence>
<dbReference type="Gene3D" id="3.40.50.1390">
    <property type="entry name" value="Resolvase, N-terminal catalytic domain"/>
    <property type="match status" value="1"/>
</dbReference>
<sequence>MRTIAYYRVSTDEQAASGNGLDAQRATVTRAIAARGWDLVAELTDEGRSGGTMRRPALLEVLDRMDRHEADVLIVAKLDRLSRSVLDFASITEAAKIGGWAVVTLDLAIDTTTPTGEMMANITAVVAQWERRIISQRTSDALQAMKARGVRLGGPVTLPAEIRARIASERADGRTLRAIAAGLVADGIPTARGGAWHAGTVRAVCASVALDALAMPG</sequence>
<dbReference type="InterPro" id="IPR036162">
    <property type="entry name" value="Resolvase-like_N_sf"/>
</dbReference>
<evidence type="ECO:0000256" key="2">
    <source>
        <dbReference type="ARBA" id="ARBA00023172"/>
    </source>
</evidence>
<dbReference type="CDD" id="cd00338">
    <property type="entry name" value="Ser_Recombinase"/>
    <property type="match status" value="1"/>
</dbReference>
<dbReference type="SUPFAM" id="SSF53041">
    <property type="entry name" value="Resolvase-like"/>
    <property type="match status" value="1"/>
</dbReference>
<evidence type="ECO:0000313" key="4">
    <source>
        <dbReference type="EMBL" id="CAB4760197.1"/>
    </source>
</evidence>
<organism evidence="6">
    <name type="scientific">freshwater metagenome</name>
    <dbReference type="NCBI Taxonomy" id="449393"/>
    <lineage>
        <taxon>unclassified sequences</taxon>
        <taxon>metagenomes</taxon>
        <taxon>ecological metagenomes</taxon>
    </lineage>
</organism>
<gene>
    <name evidence="4" type="ORF">UFOPK2754_02349</name>
    <name evidence="5" type="ORF">UFOPK3139_02105</name>
    <name evidence="6" type="ORF">UFOPK3543_02954</name>
    <name evidence="7" type="ORF">UFOPK3967_02586</name>
</gene>
<evidence type="ECO:0000256" key="1">
    <source>
        <dbReference type="ARBA" id="ARBA00023125"/>
    </source>
</evidence>
<name>A0A6J7IYY6_9ZZZZ</name>
<dbReference type="EMBL" id="CAFABA010000097">
    <property type="protein sequence ID" value="CAB4834499.1"/>
    <property type="molecule type" value="Genomic_DNA"/>
</dbReference>
<dbReference type="Pfam" id="PF00239">
    <property type="entry name" value="Resolvase"/>
    <property type="match status" value="1"/>
</dbReference>
<dbReference type="PANTHER" id="PTHR30461:SF2">
    <property type="entry name" value="SERINE RECOMBINASE PINE-RELATED"/>
    <property type="match status" value="1"/>
</dbReference>
<dbReference type="InterPro" id="IPR050639">
    <property type="entry name" value="SSR_resolvase"/>
</dbReference>
<dbReference type="EMBL" id="CAFBOS010000208">
    <property type="protein sequence ID" value="CAB5017851.1"/>
    <property type="molecule type" value="Genomic_DNA"/>
</dbReference>
<protein>
    <submittedName>
        <fullName evidence="6">Unannotated protein</fullName>
    </submittedName>
</protein>
<reference evidence="6" key="1">
    <citation type="submission" date="2020-05" db="EMBL/GenBank/DDBJ databases">
        <authorList>
            <person name="Chiriac C."/>
            <person name="Salcher M."/>
            <person name="Ghai R."/>
            <person name="Kavagutti S V."/>
        </authorList>
    </citation>
    <scope>NUCLEOTIDE SEQUENCE</scope>
</reference>
<dbReference type="AlphaFoldDB" id="A0A6J7IYY6"/>
<dbReference type="SMART" id="SM00857">
    <property type="entry name" value="Resolvase"/>
    <property type="match status" value="1"/>
</dbReference>
<dbReference type="EMBL" id="CAEZYR010000103">
    <property type="protein sequence ID" value="CAB4760197.1"/>
    <property type="molecule type" value="Genomic_DNA"/>
</dbReference>
<dbReference type="PROSITE" id="PS51736">
    <property type="entry name" value="RECOMBINASES_3"/>
    <property type="match status" value="1"/>
</dbReference>
<evidence type="ECO:0000313" key="7">
    <source>
        <dbReference type="EMBL" id="CAB5017851.1"/>
    </source>
</evidence>
<dbReference type="GO" id="GO:0000150">
    <property type="term" value="F:DNA strand exchange activity"/>
    <property type="evidence" value="ECO:0007669"/>
    <property type="project" value="InterPro"/>
</dbReference>
<feature type="domain" description="Resolvase/invertase-type recombinase catalytic" evidence="3">
    <location>
        <begin position="2"/>
        <end position="149"/>
    </location>
</feature>
<dbReference type="EMBL" id="CAFBMH010000178">
    <property type="protein sequence ID" value="CAB4935990.1"/>
    <property type="molecule type" value="Genomic_DNA"/>
</dbReference>
<dbReference type="InterPro" id="IPR006119">
    <property type="entry name" value="Resolv_N"/>
</dbReference>
<proteinExistence type="predicted"/>
<evidence type="ECO:0000259" key="3">
    <source>
        <dbReference type="PROSITE" id="PS51736"/>
    </source>
</evidence>
<evidence type="ECO:0000313" key="5">
    <source>
        <dbReference type="EMBL" id="CAB4834499.1"/>
    </source>
</evidence>
<accession>A0A6J7IYY6</accession>
<dbReference type="PANTHER" id="PTHR30461">
    <property type="entry name" value="DNA-INVERTASE FROM LAMBDOID PROPHAGE"/>
    <property type="match status" value="1"/>
</dbReference>